<dbReference type="GO" id="GO:0015424">
    <property type="term" value="F:ABC-type amino acid transporter activity"/>
    <property type="evidence" value="ECO:0007669"/>
    <property type="project" value="InterPro"/>
</dbReference>
<evidence type="ECO:0000256" key="4">
    <source>
        <dbReference type="ARBA" id="ARBA00022475"/>
    </source>
</evidence>
<dbReference type="OrthoDB" id="9802264at2"/>
<dbReference type="SMART" id="SM00382">
    <property type="entry name" value="AAA"/>
    <property type="match status" value="1"/>
</dbReference>
<reference evidence="10 11" key="1">
    <citation type="submission" date="2016-10" db="EMBL/GenBank/DDBJ databases">
        <authorList>
            <person name="de Groot N.N."/>
        </authorList>
    </citation>
    <scope>NUCLEOTIDE SEQUENCE [LARGE SCALE GENOMIC DNA]</scope>
    <source>
        <strain evidence="10 11">DSM 26656</strain>
    </source>
</reference>
<feature type="domain" description="ABC transporter" evidence="9">
    <location>
        <begin position="11"/>
        <end position="246"/>
    </location>
</feature>
<proteinExistence type="inferred from homology"/>
<evidence type="ECO:0000256" key="8">
    <source>
        <dbReference type="ARBA" id="ARBA00023136"/>
    </source>
</evidence>
<keyword evidence="4" id="KW-1003">Cell membrane</keyword>
<evidence type="ECO:0000256" key="2">
    <source>
        <dbReference type="ARBA" id="ARBA00005417"/>
    </source>
</evidence>
<dbReference type="Proteomes" id="UP000236743">
    <property type="component" value="Unassembled WGS sequence"/>
</dbReference>
<dbReference type="Gene3D" id="3.40.50.300">
    <property type="entry name" value="P-loop containing nucleotide triphosphate hydrolases"/>
    <property type="match status" value="1"/>
</dbReference>
<keyword evidence="7" id="KW-0029">Amino-acid transport</keyword>
<keyword evidence="11" id="KW-1185">Reference proteome</keyword>
<dbReference type="PANTHER" id="PTHR43166">
    <property type="entry name" value="AMINO ACID IMPORT ATP-BINDING PROTEIN"/>
    <property type="match status" value="1"/>
</dbReference>
<dbReference type="GO" id="GO:0005886">
    <property type="term" value="C:plasma membrane"/>
    <property type="evidence" value="ECO:0007669"/>
    <property type="project" value="UniProtKB-SubCell"/>
</dbReference>
<dbReference type="InterPro" id="IPR027417">
    <property type="entry name" value="P-loop_NTPase"/>
</dbReference>
<dbReference type="Pfam" id="PF00005">
    <property type="entry name" value="ABC_tran"/>
    <property type="match status" value="1"/>
</dbReference>
<keyword evidence="3" id="KW-0813">Transport</keyword>
<dbReference type="GO" id="GO:0005524">
    <property type="term" value="F:ATP binding"/>
    <property type="evidence" value="ECO:0007669"/>
    <property type="project" value="UniProtKB-KW"/>
</dbReference>
<keyword evidence="8" id="KW-0472">Membrane</keyword>
<name>A0A1H5W710_9HYPH</name>
<evidence type="ECO:0000256" key="5">
    <source>
        <dbReference type="ARBA" id="ARBA00022741"/>
    </source>
</evidence>
<organism evidence="10 11">
    <name type="scientific">Bosea lathyri</name>
    <dbReference type="NCBI Taxonomy" id="1036778"/>
    <lineage>
        <taxon>Bacteria</taxon>
        <taxon>Pseudomonadati</taxon>
        <taxon>Pseudomonadota</taxon>
        <taxon>Alphaproteobacteria</taxon>
        <taxon>Hyphomicrobiales</taxon>
        <taxon>Boseaceae</taxon>
        <taxon>Bosea</taxon>
    </lineage>
</organism>
<dbReference type="PIRSF" id="PIRSF039085">
    <property type="entry name" value="ABC_ATPase_HisP"/>
    <property type="match status" value="1"/>
</dbReference>
<dbReference type="InterPro" id="IPR030679">
    <property type="entry name" value="ABC_ATPase_HisP-typ"/>
</dbReference>
<dbReference type="PROSITE" id="PS00211">
    <property type="entry name" value="ABC_TRANSPORTER_1"/>
    <property type="match status" value="1"/>
</dbReference>
<keyword evidence="6 10" id="KW-0067">ATP-binding</keyword>
<dbReference type="InterPro" id="IPR003593">
    <property type="entry name" value="AAA+_ATPase"/>
</dbReference>
<dbReference type="InterPro" id="IPR017871">
    <property type="entry name" value="ABC_transporter-like_CS"/>
</dbReference>
<evidence type="ECO:0000256" key="6">
    <source>
        <dbReference type="ARBA" id="ARBA00022840"/>
    </source>
</evidence>
<dbReference type="AlphaFoldDB" id="A0A1H5W710"/>
<protein>
    <submittedName>
        <fullName evidence="10">Amino acid ABC transporter ATP-binding protein, PAAT family</fullName>
    </submittedName>
</protein>
<comment type="subcellular location">
    <subcellularLocation>
        <location evidence="1">Cell membrane</location>
        <topology evidence="1">Peripheral membrane protein</topology>
    </subcellularLocation>
</comment>
<dbReference type="PANTHER" id="PTHR43166:SF9">
    <property type="entry name" value="GLUTAMATE_ASPARTATE IMPORT ATP-BINDING PROTEIN GLTL"/>
    <property type="match status" value="1"/>
</dbReference>
<evidence type="ECO:0000313" key="11">
    <source>
        <dbReference type="Proteomes" id="UP000236743"/>
    </source>
</evidence>
<dbReference type="GO" id="GO:0016887">
    <property type="term" value="F:ATP hydrolysis activity"/>
    <property type="evidence" value="ECO:0007669"/>
    <property type="project" value="InterPro"/>
</dbReference>
<evidence type="ECO:0000313" key="10">
    <source>
        <dbReference type="EMBL" id="SEF95016.1"/>
    </source>
</evidence>
<dbReference type="InterPro" id="IPR050086">
    <property type="entry name" value="MetN_ABC_transporter-like"/>
</dbReference>
<dbReference type="CDD" id="cd03262">
    <property type="entry name" value="ABC_HisP_GlnQ"/>
    <property type="match status" value="1"/>
</dbReference>
<dbReference type="InterPro" id="IPR003439">
    <property type="entry name" value="ABC_transporter-like_ATP-bd"/>
</dbReference>
<evidence type="ECO:0000256" key="1">
    <source>
        <dbReference type="ARBA" id="ARBA00004202"/>
    </source>
</evidence>
<dbReference type="RefSeq" id="WP_103871765.1">
    <property type="nucleotide sequence ID" value="NZ_FNUY01000002.1"/>
</dbReference>
<gene>
    <name evidence="10" type="ORF">SAMN04488115_102573</name>
</gene>
<sequence>MTAPQASAPLLAISGLCKNYGAVSALDHVDFEIEKGQVVSIIGPSGSGKSTFIRCMNGLEMASSGTVTFEGRQIPLSNQRAWTKLRPDLGMVFQDYSLFPHLSILRNIALAPVLRGRATKAEAQDRALALLARFGLADKAHAYPVELSGGQQQRVAIIRALAMNPKALLFDEPTSALDPETIKDVLDIMLDLARNGMTMIVVSHEIGFARQVADRLVFMAGGRIVEQGRPEDLIARPQSERLVEFLRHLAPRTA</sequence>
<evidence type="ECO:0000256" key="3">
    <source>
        <dbReference type="ARBA" id="ARBA00022448"/>
    </source>
</evidence>
<keyword evidence="5" id="KW-0547">Nucleotide-binding</keyword>
<dbReference type="PROSITE" id="PS50893">
    <property type="entry name" value="ABC_TRANSPORTER_2"/>
    <property type="match status" value="1"/>
</dbReference>
<dbReference type="SUPFAM" id="SSF52540">
    <property type="entry name" value="P-loop containing nucleoside triphosphate hydrolases"/>
    <property type="match status" value="1"/>
</dbReference>
<evidence type="ECO:0000256" key="7">
    <source>
        <dbReference type="ARBA" id="ARBA00022970"/>
    </source>
</evidence>
<dbReference type="EMBL" id="FNUY01000002">
    <property type="protein sequence ID" value="SEF95016.1"/>
    <property type="molecule type" value="Genomic_DNA"/>
</dbReference>
<evidence type="ECO:0000259" key="9">
    <source>
        <dbReference type="PROSITE" id="PS50893"/>
    </source>
</evidence>
<accession>A0A1H5W710</accession>
<comment type="similarity">
    <text evidence="2">Belongs to the ABC transporter superfamily.</text>
</comment>